<feature type="domain" description="GH16" evidence="3">
    <location>
        <begin position="13"/>
        <end position="258"/>
    </location>
</feature>
<dbReference type="InterPro" id="IPR000757">
    <property type="entry name" value="Beta-glucanase-like"/>
</dbReference>
<dbReference type="InterPro" id="IPR013320">
    <property type="entry name" value="ConA-like_dom_sf"/>
</dbReference>
<comment type="similarity">
    <text evidence="1">Belongs to the glycosyl hydrolase 16 family.</text>
</comment>
<sequence>MKKVILLLLSACSIFACTHTPKWELVWEDNFDGAEPDTSVWSRIPRGKPDWQNTQSFDDRCYEMRNGLLILKGIVNDNTEADAAQYLTGGLWTKDKRAFHGGRIEVRARLHGAKGAWPAIWTLPYETDKYSWPMGGEVDIMERLNHDSIVYQTVHSHYTYTLGIKNNPKHGNTIPINPEDFNVYGVDFWPDSLVFHVNGKRNFVYPRIETEQEGQFPFNIPQYLLIDMQLGGSWVGTVDPADLPVEMEVDWVRHYQWK</sequence>
<dbReference type="SUPFAM" id="SSF49899">
    <property type="entry name" value="Concanavalin A-like lectins/glucanases"/>
    <property type="match status" value="1"/>
</dbReference>
<evidence type="ECO:0000313" key="4">
    <source>
        <dbReference type="EMBL" id="CUQ07608.1"/>
    </source>
</evidence>
<dbReference type="GO" id="GO:0042972">
    <property type="term" value="F:licheninase activity"/>
    <property type="evidence" value="ECO:0007669"/>
    <property type="project" value="UniProtKB-EC"/>
</dbReference>
<dbReference type="InterPro" id="IPR050546">
    <property type="entry name" value="Glycosyl_Hydrlase_16"/>
</dbReference>
<gene>
    <name evidence="4" type="primary">bglA_2</name>
    <name evidence="4" type="ORF">ERS852558_01746</name>
</gene>
<keyword evidence="2" id="KW-0732">Signal</keyword>
<feature type="signal peptide" evidence="2">
    <location>
        <begin position="1"/>
        <end position="16"/>
    </location>
</feature>
<dbReference type="PROSITE" id="PS51762">
    <property type="entry name" value="GH16_2"/>
    <property type="match status" value="1"/>
</dbReference>
<protein>
    <submittedName>
        <fullName evidence="4">Beta-glycosidase</fullName>
        <ecNumber evidence="4">3.2.1.73</ecNumber>
    </submittedName>
</protein>
<name>A0A174TID1_9BACE</name>
<keyword evidence="4" id="KW-0326">Glycosidase</keyword>
<dbReference type="PROSITE" id="PS51257">
    <property type="entry name" value="PROKAR_LIPOPROTEIN"/>
    <property type="match status" value="1"/>
</dbReference>
<evidence type="ECO:0000256" key="2">
    <source>
        <dbReference type="SAM" id="SignalP"/>
    </source>
</evidence>
<dbReference type="EC" id="3.2.1.73" evidence="4"/>
<dbReference type="CDD" id="cd08023">
    <property type="entry name" value="GH16_laminarinase_like"/>
    <property type="match status" value="1"/>
</dbReference>
<evidence type="ECO:0000259" key="3">
    <source>
        <dbReference type="PROSITE" id="PS51762"/>
    </source>
</evidence>
<evidence type="ECO:0000313" key="5">
    <source>
        <dbReference type="Proteomes" id="UP000095725"/>
    </source>
</evidence>
<dbReference type="Proteomes" id="UP000095725">
    <property type="component" value="Unassembled WGS sequence"/>
</dbReference>
<reference evidence="4 5" key="1">
    <citation type="submission" date="2015-09" db="EMBL/GenBank/DDBJ databases">
        <authorList>
            <consortium name="Pathogen Informatics"/>
        </authorList>
    </citation>
    <scope>NUCLEOTIDE SEQUENCE [LARGE SCALE GENOMIC DNA]</scope>
    <source>
        <strain evidence="4 5">2789STDY5834946</strain>
    </source>
</reference>
<feature type="chain" id="PRO_5008033901" evidence="2">
    <location>
        <begin position="17"/>
        <end position="258"/>
    </location>
</feature>
<dbReference type="Pfam" id="PF00722">
    <property type="entry name" value="Glyco_hydro_16"/>
    <property type="match status" value="1"/>
</dbReference>
<keyword evidence="4" id="KW-0378">Hydrolase</keyword>
<dbReference type="EMBL" id="CZBL01000006">
    <property type="protein sequence ID" value="CUQ07608.1"/>
    <property type="molecule type" value="Genomic_DNA"/>
</dbReference>
<proteinExistence type="inferred from homology"/>
<dbReference type="Gene3D" id="2.60.120.200">
    <property type="match status" value="1"/>
</dbReference>
<accession>A0A174TID1</accession>
<dbReference type="RefSeq" id="WP_022042265.1">
    <property type="nucleotide sequence ID" value="NZ_CZBL01000006.1"/>
</dbReference>
<dbReference type="PANTHER" id="PTHR10963">
    <property type="entry name" value="GLYCOSYL HYDROLASE-RELATED"/>
    <property type="match status" value="1"/>
</dbReference>
<evidence type="ECO:0000256" key="1">
    <source>
        <dbReference type="ARBA" id="ARBA00006865"/>
    </source>
</evidence>
<dbReference type="GO" id="GO:0005975">
    <property type="term" value="P:carbohydrate metabolic process"/>
    <property type="evidence" value="ECO:0007669"/>
    <property type="project" value="InterPro"/>
</dbReference>
<dbReference type="AlphaFoldDB" id="A0A174TID1"/>
<organism evidence="4 5">
    <name type="scientific">Bacteroides caccae</name>
    <dbReference type="NCBI Taxonomy" id="47678"/>
    <lineage>
        <taxon>Bacteria</taxon>
        <taxon>Pseudomonadati</taxon>
        <taxon>Bacteroidota</taxon>
        <taxon>Bacteroidia</taxon>
        <taxon>Bacteroidales</taxon>
        <taxon>Bacteroidaceae</taxon>
        <taxon>Bacteroides</taxon>
    </lineage>
</organism>
<dbReference type="PANTHER" id="PTHR10963:SF55">
    <property type="entry name" value="GLYCOSIDE HYDROLASE FAMILY 16 PROTEIN"/>
    <property type="match status" value="1"/>
</dbReference>